<accession>A0ACB9SIJ5</accession>
<organism evidence="1 2">
    <name type="scientific">Holotrichia oblita</name>
    <name type="common">Chafer beetle</name>
    <dbReference type="NCBI Taxonomy" id="644536"/>
    <lineage>
        <taxon>Eukaryota</taxon>
        <taxon>Metazoa</taxon>
        <taxon>Ecdysozoa</taxon>
        <taxon>Arthropoda</taxon>
        <taxon>Hexapoda</taxon>
        <taxon>Insecta</taxon>
        <taxon>Pterygota</taxon>
        <taxon>Neoptera</taxon>
        <taxon>Endopterygota</taxon>
        <taxon>Coleoptera</taxon>
        <taxon>Polyphaga</taxon>
        <taxon>Scarabaeiformia</taxon>
        <taxon>Scarabaeidae</taxon>
        <taxon>Melolonthinae</taxon>
        <taxon>Holotrichia</taxon>
    </lineage>
</organism>
<evidence type="ECO:0000313" key="1">
    <source>
        <dbReference type="EMBL" id="KAI4455143.1"/>
    </source>
</evidence>
<dbReference type="Proteomes" id="UP001056778">
    <property type="component" value="Chromosome 9"/>
</dbReference>
<reference evidence="1" key="1">
    <citation type="submission" date="2022-04" db="EMBL/GenBank/DDBJ databases">
        <title>Chromosome-scale genome assembly of Holotrichia oblita Faldermann.</title>
        <authorList>
            <person name="Rongchong L."/>
        </authorList>
    </citation>
    <scope>NUCLEOTIDE SEQUENCE</scope>
    <source>
        <strain evidence="1">81SQS9</strain>
    </source>
</reference>
<name>A0ACB9SIJ5_HOLOL</name>
<keyword evidence="2" id="KW-1185">Reference proteome</keyword>
<comment type="caution">
    <text evidence="1">The sequence shown here is derived from an EMBL/GenBank/DDBJ whole genome shotgun (WGS) entry which is preliminary data.</text>
</comment>
<protein>
    <submittedName>
        <fullName evidence="1">Nucleotidase-related</fullName>
    </submittedName>
</protein>
<dbReference type="EMBL" id="CM043023">
    <property type="protein sequence ID" value="KAI4455143.1"/>
    <property type="molecule type" value="Genomic_DNA"/>
</dbReference>
<proteinExistence type="predicted"/>
<gene>
    <name evidence="1" type="ORF">MML48_9g00015652</name>
</gene>
<evidence type="ECO:0000313" key="2">
    <source>
        <dbReference type="Proteomes" id="UP001056778"/>
    </source>
</evidence>
<sequence>MTPSMGTCKINASCIGGFSRMYTLINQLYQTRPNPISLNAGDNFQGTLWYNMFKWNVTQFFLNMLPTDAMVTKFETLGNHEFDDGLEGIVPFLKAIRVPVVLSNIDDALEPSIQNLYKKSIVIEREGKKIGIIGVLTSGTKDVSNTGQLSFLDEVESINREARRLLDIEGVFTVIVISHCGFESETKMAKLVTNGISIIVGGHSNTLLYNGMILYI</sequence>